<dbReference type="PANTHER" id="PTHR35145:SF1">
    <property type="entry name" value="CYTOPLASMIC PROTEIN"/>
    <property type="match status" value="1"/>
</dbReference>
<sequence>MDIQDYFDYCRAKKGVTEHFPFDEDTLVFKVGGKMFALSSLKEWENGTPSVNLKCDPDKALELRARYNAVEPGYHMSKIHWNTVAFHADVDDKTMCRFIDDSYDLVVKSLTKKARAELDQLGN</sequence>
<gene>
    <name evidence="1" type="ORF">SAMN02927903_01546</name>
</gene>
<dbReference type="InterPro" id="IPR038056">
    <property type="entry name" value="YjbR-like_sf"/>
</dbReference>
<dbReference type="RefSeq" id="WP_091141720.1">
    <property type="nucleotide sequence ID" value="NZ_FMVF01000006.1"/>
</dbReference>
<keyword evidence="2" id="KW-1185">Reference proteome</keyword>
<accession>A0A1G5GE40</accession>
<reference evidence="1 2" key="1">
    <citation type="submission" date="2016-10" db="EMBL/GenBank/DDBJ databases">
        <authorList>
            <person name="de Groot N.N."/>
        </authorList>
    </citation>
    <scope>NUCLEOTIDE SEQUENCE [LARGE SCALE GENOMIC DNA]</scope>
    <source>
        <strain evidence="1 2">CGMCC 1.7031</strain>
    </source>
</reference>
<dbReference type="InterPro" id="IPR058532">
    <property type="entry name" value="YjbR/MT2646/Rv2570-like"/>
</dbReference>
<evidence type="ECO:0000313" key="1">
    <source>
        <dbReference type="EMBL" id="SCY49852.1"/>
    </source>
</evidence>
<dbReference type="OrthoDB" id="9789813at2"/>
<protein>
    <submittedName>
        <fullName evidence="1">Predicted DNA-binding protein, MmcQ/YjbR family</fullName>
    </submittedName>
</protein>
<organism evidence="1 2">
    <name type="scientific">Flavobacterium caeni</name>
    <dbReference type="NCBI Taxonomy" id="490189"/>
    <lineage>
        <taxon>Bacteria</taxon>
        <taxon>Pseudomonadati</taxon>
        <taxon>Bacteroidota</taxon>
        <taxon>Flavobacteriia</taxon>
        <taxon>Flavobacteriales</taxon>
        <taxon>Flavobacteriaceae</taxon>
        <taxon>Flavobacterium</taxon>
    </lineage>
</organism>
<dbReference type="Proteomes" id="UP000199354">
    <property type="component" value="Unassembled WGS sequence"/>
</dbReference>
<dbReference type="GO" id="GO:0003677">
    <property type="term" value="F:DNA binding"/>
    <property type="evidence" value="ECO:0007669"/>
    <property type="project" value="UniProtKB-KW"/>
</dbReference>
<name>A0A1G5GE40_9FLAO</name>
<dbReference type="InterPro" id="IPR007351">
    <property type="entry name" value="YjbR"/>
</dbReference>
<proteinExistence type="predicted"/>
<dbReference type="Pfam" id="PF04237">
    <property type="entry name" value="YjbR"/>
    <property type="match status" value="1"/>
</dbReference>
<dbReference type="EMBL" id="FMVF01000006">
    <property type="protein sequence ID" value="SCY49852.1"/>
    <property type="molecule type" value="Genomic_DNA"/>
</dbReference>
<dbReference type="PANTHER" id="PTHR35145">
    <property type="entry name" value="CYTOPLASMIC PROTEIN-RELATED"/>
    <property type="match status" value="1"/>
</dbReference>
<dbReference type="SUPFAM" id="SSF142906">
    <property type="entry name" value="YjbR-like"/>
    <property type="match status" value="1"/>
</dbReference>
<dbReference type="AlphaFoldDB" id="A0A1G5GE40"/>
<dbReference type="STRING" id="490189.SAMN02927903_01546"/>
<dbReference type="Gene3D" id="3.90.1150.30">
    <property type="match status" value="1"/>
</dbReference>
<keyword evidence="1" id="KW-0238">DNA-binding</keyword>
<evidence type="ECO:0000313" key="2">
    <source>
        <dbReference type="Proteomes" id="UP000199354"/>
    </source>
</evidence>